<dbReference type="EMBL" id="JARUHM010000008">
    <property type="protein sequence ID" value="MDT9410571.1"/>
    <property type="molecule type" value="Genomic_DNA"/>
</dbReference>
<feature type="region of interest" description="Disordered" evidence="1">
    <location>
        <begin position="35"/>
        <end position="83"/>
    </location>
</feature>
<keyword evidence="3" id="KW-1185">Reference proteome</keyword>
<evidence type="ECO:0008006" key="4">
    <source>
        <dbReference type="Google" id="ProtNLM"/>
    </source>
</evidence>
<proteinExistence type="predicted"/>
<sequence length="235" mass="24213">MSFVPLGFATVQRSSVVVRCVSACAVVVALSGVSACSGDKPDAPQTTPQTAQSPSATSSAAPSSATSSSSSANSTAQTSALSSQAEASTSVPLKLDSKHKNVQQAFEQFGALAPESLFAQFDTCDANGVQNSMACSGHAVGQFQFFKSDAKAASTTQLLTELRSSRVIEDTGRRVVGWSTLGGTAVITVVDNDNGLVMQQMVSTDEVDPAEHIYELGLAQAPKKESTAEPTPSSK</sequence>
<protein>
    <recommendedName>
        <fullName evidence="4">Beta-N-acetylglucosaminidase</fullName>
    </recommendedName>
</protein>
<reference evidence="2 3" key="1">
    <citation type="submission" date="2023-03" db="EMBL/GenBank/DDBJ databases">
        <title>Whole genome sequence of the first Corynebacterium rouxii strains isolated in Brazil: a recent member of Corynebacterium diphtheriae complex.</title>
        <authorList>
            <person name="Vieira V."/>
            <person name="Ramos J.N."/>
            <person name="Araujo M.R.B."/>
            <person name="Baio P.V."/>
            <person name="Sant'Anna L.O."/>
            <person name="Veras J.F.C."/>
            <person name="Vieira E.M.D."/>
            <person name="Sousa M.A.B."/>
            <person name="Camargo C.H."/>
            <person name="Sacchi C.T."/>
            <person name="Campos K.R."/>
            <person name="Santos M.B.N."/>
            <person name="Bokermann S."/>
            <person name="Alvim L.B."/>
            <person name="Santos L.S."/>
            <person name="Mattos-Guaraldi A.L."/>
        </authorList>
    </citation>
    <scope>NUCLEOTIDE SEQUENCE [LARGE SCALE GENOMIC DNA]</scope>
    <source>
        <strain evidence="2 3">70862</strain>
    </source>
</reference>
<gene>
    <name evidence="2" type="ORF">P8T80_04105</name>
</gene>
<comment type="caution">
    <text evidence="2">The sequence shown here is derived from an EMBL/GenBank/DDBJ whole genome shotgun (WGS) entry which is preliminary data.</text>
</comment>
<name>A0ABU3PLA5_9CORY</name>
<organism evidence="2 3">
    <name type="scientific">Corynebacterium rouxii</name>
    <dbReference type="NCBI Taxonomy" id="2719119"/>
    <lineage>
        <taxon>Bacteria</taxon>
        <taxon>Bacillati</taxon>
        <taxon>Actinomycetota</taxon>
        <taxon>Actinomycetes</taxon>
        <taxon>Mycobacteriales</taxon>
        <taxon>Corynebacteriaceae</taxon>
        <taxon>Corynebacterium</taxon>
    </lineage>
</organism>
<evidence type="ECO:0000313" key="2">
    <source>
        <dbReference type="EMBL" id="MDT9410571.1"/>
    </source>
</evidence>
<evidence type="ECO:0000313" key="3">
    <source>
        <dbReference type="Proteomes" id="UP001265983"/>
    </source>
</evidence>
<evidence type="ECO:0000256" key="1">
    <source>
        <dbReference type="SAM" id="MobiDB-lite"/>
    </source>
</evidence>
<dbReference type="Proteomes" id="UP001265983">
    <property type="component" value="Unassembled WGS sequence"/>
</dbReference>
<dbReference type="RefSeq" id="WP_315643760.1">
    <property type="nucleotide sequence ID" value="NZ_JARUHM010000008.1"/>
</dbReference>
<accession>A0ABU3PLA5</accession>